<keyword evidence="4" id="KW-0175">Coiled coil</keyword>
<dbReference type="CDD" id="cd01949">
    <property type="entry name" value="GGDEF"/>
    <property type="match status" value="1"/>
</dbReference>
<feature type="coiled-coil region" evidence="4">
    <location>
        <begin position="175"/>
        <end position="213"/>
    </location>
</feature>
<dbReference type="PANTHER" id="PTHR45138:SF9">
    <property type="entry name" value="DIGUANYLATE CYCLASE DGCM-RELATED"/>
    <property type="match status" value="1"/>
</dbReference>
<dbReference type="Gene3D" id="3.30.70.270">
    <property type="match status" value="1"/>
</dbReference>
<evidence type="ECO:0000256" key="3">
    <source>
        <dbReference type="ARBA" id="ARBA00034247"/>
    </source>
</evidence>
<dbReference type="PANTHER" id="PTHR45138">
    <property type="entry name" value="REGULATORY COMPONENTS OF SENSORY TRANSDUCTION SYSTEM"/>
    <property type="match status" value="1"/>
</dbReference>
<accession>A0A4V0ZGA1</accession>
<evidence type="ECO:0000256" key="1">
    <source>
        <dbReference type="ARBA" id="ARBA00001946"/>
    </source>
</evidence>
<dbReference type="Pfam" id="PF00990">
    <property type="entry name" value="GGDEF"/>
    <property type="match status" value="1"/>
</dbReference>
<evidence type="ECO:0000256" key="4">
    <source>
        <dbReference type="SAM" id="Coils"/>
    </source>
</evidence>
<dbReference type="EMBL" id="CP034759">
    <property type="protein sequence ID" value="QBG36580.1"/>
    <property type="molecule type" value="Genomic_DNA"/>
</dbReference>
<keyword evidence="7" id="KW-1185">Reference proteome</keyword>
<dbReference type="PROSITE" id="PS50887">
    <property type="entry name" value="GGDEF"/>
    <property type="match status" value="1"/>
</dbReference>
<comment type="catalytic activity">
    <reaction evidence="3">
        <text>2 GTP = 3',3'-c-di-GMP + 2 diphosphate</text>
        <dbReference type="Rhea" id="RHEA:24898"/>
        <dbReference type="ChEBI" id="CHEBI:33019"/>
        <dbReference type="ChEBI" id="CHEBI:37565"/>
        <dbReference type="ChEBI" id="CHEBI:58805"/>
        <dbReference type="EC" id="2.7.7.65"/>
    </reaction>
</comment>
<dbReference type="InterPro" id="IPR043128">
    <property type="entry name" value="Rev_trsase/Diguanyl_cyclase"/>
</dbReference>
<reference evidence="6 7" key="1">
    <citation type="submission" date="2018-12" db="EMBL/GenBank/DDBJ databases">
        <title>Complete genome of Litorilituus sediminis.</title>
        <authorList>
            <person name="Liu A."/>
            <person name="Rong J."/>
        </authorList>
    </citation>
    <scope>NUCLEOTIDE SEQUENCE [LARGE SCALE GENOMIC DNA]</scope>
    <source>
        <strain evidence="6 7">JCM 17549</strain>
    </source>
</reference>
<dbReference type="InterPro" id="IPR003018">
    <property type="entry name" value="GAF"/>
</dbReference>
<dbReference type="OrthoDB" id="766410at2"/>
<evidence type="ECO:0000256" key="2">
    <source>
        <dbReference type="ARBA" id="ARBA00012528"/>
    </source>
</evidence>
<evidence type="ECO:0000313" key="7">
    <source>
        <dbReference type="Proteomes" id="UP000290244"/>
    </source>
</evidence>
<dbReference type="InterPro" id="IPR029787">
    <property type="entry name" value="Nucleotide_cyclase"/>
</dbReference>
<dbReference type="Pfam" id="PF01590">
    <property type="entry name" value="GAF"/>
    <property type="match status" value="1"/>
</dbReference>
<dbReference type="InterPro" id="IPR050469">
    <property type="entry name" value="Diguanylate_Cyclase"/>
</dbReference>
<dbReference type="InterPro" id="IPR029016">
    <property type="entry name" value="GAF-like_dom_sf"/>
</dbReference>
<dbReference type="NCBIfam" id="TIGR00254">
    <property type="entry name" value="GGDEF"/>
    <property type="match status" value="1"/>
</dbReference>
<dbReference type="AlphaFoldDB" id="A0A4V0ZGA1"/>
<name>A0A4V0ZGA1_9GAMM</name>
<dbReference type="SUPFAM" id="SSF55781">
    <property type="entry name" value="GAF domain-like"/>
    <property type="match status" value="1"/>
</dbReference>
<evidence type="ECO:0000313" key="6">
    <source>
        <dbReference type="EMBL" id="QBG36580.1"/>
    </source>
</evidence>
<dbReference type="Proteomes" id="UP000290244">
    <property type="component" value="Chromosome"/>
</dbReference>
<dbReference type="SUPFAM" id="SSF55073">
    <property type="entry name" value="Nucleotide cyclase"/>
    <property type="match status" value="1"/>
</dbReference>
<comment type="cofactor">
    <cofactor evidence="1">
        <name>Mg(2+)</name>
        <dbReference type="ChEBI" id="CHEBI:18420"/>
    </cofactor>
</comment>
<protein>
    <recommendedName>
        <fullName evidence="2">diguanylate cyclase</fullName>
        <ecNumber evidence="2">2.7.7.65</ecNumber>
    </recommendedName>
</protein>
<dbReference type="KEGG" id="lsd:EMK97_13060"/>
<dbReference type="GO" id="GO:0052621">
    <property type="term" value="F:diguanylate cyclase activity"/>
    <property type="evidence" value="ECO:0007669"/>
    <property type="project" value="UniProtKB-EC"/>
</dbReference>
<gene>
    <name evidence="6" type="ORF">EMK97_13060</name>
</gene>
<dbReference type="FunFam" id="3.30.70.270:FF:000001">
    <property type="entry name" value="Diguanylate cyclase domain protein"/>
    <property type="match status" value="1"/>
</dbReference>
<proteinExistence type="predicted"/>
<organism evidence="6 7">
    <name type="scientific">Litorilituus sediminis</name>
    <dbReference type="NCBI Taxonomy" id="718192"/>
    <lineage>
        <taxon>Bacteria</taxon>
        <taxon>Pseudomonadati</taxon>
        <taxon>Pseudomonadota</taxon>
        <taxon>Gammaproteobacteria</taxon>
        <taxon>Alteromonadales</taxon>
        <taxon>Colwelliaceae</taxon>
        <taxon>Litorilituus</taxon>
    </lineage>
</organism>
<dbReference type="Gene3D" id="3.30.450.40">
    <property type="match status" value="1"/>
</dbReference>
<dbReference type="RefSeq" id="WP_130602864.1">
    <property type="nucleotide sequence ID" value="NZ_CP034759.1"/>
</dbReference>
<feature type="domain" description="GGDEF" evidence="5">
    <location>
        <begin position="258"/>
        <end position="390"/>
    </location>
</feature>
<evidence type="ECO:0000259" key="5">
    <source>
        <dbReference type="PROSITE" id="PS50887"/>
    </source>
</evidence>
<dbReference type="SMART" id="SM00267">
    <property type="entry name" value="GGDEF"/>
    <property type="match status" value="1"/>
</dbReference>
<sequence length="390" mass="44523">MVDNSNSSTIAFMREIFAYLGTSTSTYKLLDSIHTSLRSVLYAENFFVVLVSASKRYVNFPYYRDVKDDISIEELNIVPLEKLFKTLTMYAIKKKQVVCLTKQQISRLSEQGEVQVLGTVPEQWLCFPLIHQGEYLGSFVIQSYRSSEEYEQHDIDVLTLISNVIAAALFLFRQNTELNQTLHELERHKEQLAEKVTERTAELEQTLSSLQLEIAKGKELEQQLKELAFHDGLTKLYNRQYFVDQMEMLASKSKREPVEAIVAFLDLDGFKPLNDNFGHACGDHVLKVIAKRLQDCFRRHDIVARFGGDEFVVLIGNPISTANLENLLNRVVATISQAIEFQEQSVRVGVSIGIARHLGETFDIDNLLERADFALYQAKNKGKGCFVFNE</sequence>
<dbReference type="InterPro" id="IPR000160">
    <property type="entry name" value="GGDEF_dom"/>
</dbReference>
<dbReference type="EC" id="2.7.7.65" evidence="2"/>